<evidence type="ECO:0000256" key="1">
    <source>
        <dbReference type="ARBA" id="ARBA00008348"/>
    </source>
</evidence>
<evidence type="ECO:0000256" key="4">
    <source>
        <dbReference type="RuleBase" id="RU003887"/>
    </source>
</evidence>
<dbReference type="Pfam" id="PF00849">
    <property type="entry name" value="PseudoU_synth_2"/>
    <property type="match status" value="1"/>
</dbReference>
<evidence type="ECO:0000256" key="2">
    <source>
        <dbReference type="ARBA" id="ARBA00023235"/>
    </source>
</evidence>
<dbReference type="InterPro" id="IPR050343">
    <property type="entry name" value="RsuA_PseudoU_synthase"/>
</dbReference>
<dbReference type="CDD" id="cd02870">
    <property type="entry name" value="PseudoU_synth_RsuA_like"/>
    <property type="match status" value="1"/>
</dbReference>
<dbReference type="CDD" id="cd00165">
    <property type="entry name" value="S4"/>
    <property type="match status" value="1"/>
</dbReference>
<comment type="caution">
    <text evidence="6">The sequence shown here is derived from an EMBL/GenBank/DDBJ whole genome shotgun (WGS) entry which is preliminary data.</text>
</comment>
<dbReference type="Gene3D" id="3.10.290.10">
    <property type="entry name" value="RNA-binding S4 domain"/>
    <property type="match status" value="1"/>
</dbReference>
<dbReference type="Gene3D" id="3.30.70.580">
    <property type="entry name" value="Pseudouridine synthase I, catalytic domain, N-terminal subdomain"/>
    <property type="match status" value="1"/>
</dbReference>
<protein>
    <recommendedName>
        <fullName evidence="4">Pseudouridine synthase</fullName>
        <ecNumber evidence="4">5.4.99.-</ecNumber>
    </recommendedName>
</protein>
<evidence type="ECO:0000259" key="5">
    <source>
        <dbReference type="SMART" id="SM00363"/>
    </source>
</evidence>
<accession>A0ABR7TB55</accession>
<evidence type="ECO:0000313" key="7">
    <source>
        <dbReference type="Proteomes" id="UP000638836"/>
    </source>
</evidence>
<keyword evidence="7" id="KW-1185">Reference proteome</keyword>
<dbReference type="InterPro" id="IPR002942">
    <property type="entry name" value="S4_RNA-bd"/>
</dbReference>
<gene>
    <name evidence="6" type="ORF">GLO26_02620</name>
</gene>
<name>A0ABR7TB55_9LACT</name>
<dbReference type="Gene3D" id="3.30.70.1560">
    <property type="entry name" value="Alpha-L RNA-binding motif"/>
    <property type="match status" value="1"/>
</dbReference>
<dbReference type="InterPro" id="IPR020103">
    <property type="entry name" value="PsdUridine_synth_cat_dom_sf"/>
</dbReference>
<sequence>MERLQKVLAHAGVASRRKSEELISKGHVRVNGTVVKEMGVLVGNSDLIEVDGVPIYREEPVYFLLNKPRNMITAVSDDKDRPVVTDLFPNIEQRIYPVGRLDYDTTGALILTNDGELSQLLMHPKHQIDKTYVAKVKGMIDRKSLNRLEKGVVVEGKKTAPAKAKILSADRSRDISMVELTIHEGRNRQVKNMFQAIGHPVEKLKRESYGTLTLDGLQPGEWRELKTFEIYQLRNAATQNDTTN</sequence>
<dbReference type="InterPro" id="IPR036986">
    <property type="entry name" value="S4_RNA-bd_sf"/>
</dbReference>
<dbReference type="InterPro" id="IPR042092">
    <property type="entry name" value="PsdUridine_s_RsuA/RluB/E/F_cat"/>
</dbReference>
<feature type="domain" description="RNA-binding S4" evidence="5">
    <location>
        <begin position="2"/>
        <end position="65"/>
    </location>
</feature>
<dbReference type="EMBL" id="WNJQ01000002">
    <property type="protein sequence ID" value="MBC9824725.1"/>
    <property type="molecule type" value="Genomic_DNA"/>
</dbReference>
<dbReference type="SUPFAM" id="SSF55174">
    <property type="entry name" value="Alpha-L RNA-binding motif"/>
    <property type="match status" value="1"/>
</dbReference>
<dbReference type="InterPro" id="IPR000748">
    <property type="entry name" value="PsdUridine_synth_RsuA/RluB/E/F"/>
</dbReference>
<dbReference type="Pfam" id="PF01479">
    <property type="entry name" value="S4"/>
    <property type="match status" value="1"/>
</dbReference>
<dbReference type="SMART" id="SM00363">
    <property type="entry name" value="S4"/>
    <property type="match status" value="1"/>
</dbReference>
<dbReference type="RefSeq" id="WP_023177709.1">
    <property type="nucleotide sequence ID" value="NZ_JAMAYM010000002.1"/>
</dbReference>
<dbReference type="SUPFAM" id="SSF55120">
    <property type="entry name" value="Pseudouridine synthase"/>
    <property type="match status" value="1"/>
</dbReference>
<dbReference type="PANTHER" id="PTHR47683:SF2">
    <property type="entry name" value="RNA-BINDING S4 DOMAIN-CONTAINING PROTEIN"/>
    <property type="match status" value="1"/>
</dbReference>
<dbReference type="Proteomes" id="UP000638836">
    <property type="component" value="Unassembled WGS sequence"/>
</dbReference>
<evidence type="ECO:0000256" key="3">
    <source>
        <dbReference type="PROSITE-ProRule" id="PRU00182"/>
    </source>
</evidence>
<organism evidence="6 7">
    <name type="scientific">Carnobacterium inhibens</name>
    <dbReference type="NCBI Taxonomy" id="147709"/>
    <lineage>
        <taxon>Bacteria</taxon>
        <taxon>Bacillati</taxon>
        <taxon>Bacillota</taxon>
        <taxon>Bacilli</taxon>
        <taxon>Lactobacillales</taxon>
        <taxon>Carnobacteriaceae</taxon>
        <taxon>Carnobacterium</taxon>
    </lineage>
</organism>
<dbReference type="EC" id="5.4.99.-" evidence="4"/>
<dbReference type="InterPro" id="IPR020094">
    <property type="entry name" value="TruA/RsuA/RluB/E/F_N"/>
</dbReference>
<dbReference type="InterPro" id="IPR018496">
    <property type="entry name" value="PsdUridine_synth_RsuA/RluB_CS"/>
</dbReference>
<dbReference type="PROSITE" id="PS01149">
    <property type="entry name" value="PSI_RSU"/>
    <property type="match status" value="1"/>
</dbReference>
<keyword evidence="3" id="KW-0694">RNA-binding</keyword>
<keyword evidence="2 4" id="KW-0413">Isomerase</keyword>
<proteinExistence type="inferred from homology"/>
<dbReference type="PROSITE" id="PS50889">
    <property type="entry name" value="S4"/>
    <property type="match status" value="1"/>
</dbReference>
<dbReference type="NCBIfam" id="TIGR00093">
    <property type="entry name" value="pseudouridine synthase"/>
    <property type="match status" value="1"/>
</dbReference>
<dbReference type="PANTHER" id="PTHR47683">
    <property type="entry name" value="PSEUDOURIDINE SYNTHASE FAMILY PROTEIN-RELATED"/>
    <property type="match status" value="1"/>
</dbReference>
<comment type="similarity">
    <text evidence="1 4">Belongs to the pseudouridine synthase RsuA family.</text>
</comment>
<evidence type="ECO:0000313" key="6">
    <source>
        <dbReference type="EMBL" id="MBC9824725.1"/>
    </source>
</evidence>
<dbReference type="InterPro" id="IPR006145">
    <property type="entry name" value="PsdUridine_synth_RsuA/RluA"/>
</dbReference>
<reference evidence="6 7" key="1">
    <citation type="journal article" date="2020" name="Microorganisms">
        <title>New Insight into Antimicrobial Compounds from Food and Marine-Sourced Carnobacterium Species through Phenotype and Genome Analyses.</title>
        <authorList>
            <person name="Begrem S."/>
            <person name="Ivaniuk F."/>
            <person name="Gigout-Chevalier F."/>
            <person name="Kolypczuk L."/>
            <person name="Bonnetot S."/>
            <person name="Leroi F."/>
            <person name="Grovel O."/>
            <person name="Delbarre-Ladrat C."/>
            <person name="Passerini D."/>
        </authorList>
    </citation>
    <scope>NUCLEOTIDE SEQUENCE [LARGE SCALE GENOMIC DNA]</scope>
    <source>
        <strain evidence="6 7">MIP2551</strain>
    </source>
</reference>